<evidence type="ECO:0000313" key="1">
    <source>
        <dbReference type="Ensembl" id="ENSSSCP00070002280.1"/>
    </source>
</evidence>
<dbReference type="PANTHER" id="PTHR19446">
    <property type="entry name" value="REVERSE TRANSCRIPTASES"/>
    <property type="match status" value="1"/>
</dbReference>
<dbReference type="Ensembl" id="ENSSSCT00070002751.1">
    <property type="protein sequence ID" value="ENSSSCP00070002280.1"/>
    <property type="gene ID" value="ENSSSCG00070001465.1"/>
</dbReference>
<reference evidence="1" key="2">
    <citation type="submission" date="2025-08" db="UniProtKB">
        <authorList>
            <consortium name="Ensembl"/>
        </authorList>
    </citation>
    <scope>IDENTIFICATION</scope>
</reference>
<reference evidence="2" key="1">
    <citation type="submission" date="2017-08" db="EMBL/GenBank/DDBJ databases">
        <title>USMARCv1.0.</title>
        <authorList>
            <person name="Hannum G.I."/>
            <person name="Koren S."/>
            <person name="Schroeder S.G."/>
            <person name="Chin S.C."/>
            <person name="Nonneman D.J."/>
            <person name="Becker S.A."/>
            <person name="Rosen B.D."/>
            <person name="Bickhart D.M."/>
            <person name="Putnam N.H."/>
            <person name="Green R.E."/>
            <person name="Tuggle C.K."/>
            <person name="Liu H."/>
            <person name="Rohrer G.A."/>
            <person name="Warr A."/>
            <person name="Hall R."/>
            <person name="Kim K."/>
            <person name="Hume D.A."/>
            <person name="Talbot R."/>
            <person name="Chow W."/>
            <person name="Howe K."/>
            <person name="Schwartz A.S."/>
            <person name="Watson M."/>
            <person name="Archibald A.L."/>
            <person name="Phillippy A.M."/>
            <person name="Smith T.P.L."/>
        </authorList>
    </citation>
    <scope>NUCLEOTIDE SEQUENCE [LARGE SCALE GENOMIC DNA]</scope>
</reference>
<evidence type="ECO:0000313" key="2">
    <source>
        <dbReference type="Proteomes" id="UP000314985"/>
    </source>
</evidence>
<proteinExistence type="predicted"/>
<dbReference type="AlphaFoldDB" id="A0A4X1SIW5"/>
<name>A0A4X1SIW5_PIG</name>
<sequence>MAILPKAIYRFNTIPIKLPMTFFTEQEQTIQTFIWNHQRPRIDKAFLRNKNQTRGITLPDFRQYYIATVIKTVWYWYQNRQTDQWNRIENPETYSQLIFDKGGKNIKWEKDSLFSKFCWETWTAACKSMKLEHTLTPCTKINSKWLKDLNIRQDIIKLLEEDIGQTFSDINLTNVFYGQSHKATEIKAKINQWDLIKLTSSCTAK</sequence>
<protein>
    <submittedName>
        <fullName evidence="1">Uncharacterized protein</fullName>
    </submittedName>
</protein>
<organism evidence="1 2">
    <name type="scientific">Sus scrofa</name>
    <name type="common">Pig</name>
    <dbReference type="NCBI Taxonomy" id="9823"/>
    <lineage>
        <taxon>Eukaryota</taxon>
        <taxon>Metazoa</taxon>
        <taxon>Chordata</taxon>
        <taxon>Craniata</taxon>
        <taxon>Vertebrata</taxon>
        <taxon>Euteleostomi</taxon>
        <taxon>Mammalia</taxon>
        <taxon>Eutheria</taxon>
        <taxon>Laurasiatheria</taxon>
        <taxon>Artiodactyla</taxon>
        <taxon>Suina</taxon>
        <taxon>Suidae</taxon>
        <taxon>Sus</taxon>
    </lineage>
</organism>
<dbReference type="Proteomes" id="UP000314985">
    <property type="component" value="Unassembled WGS sequence"/>
</dbReference>
<accession>A0A4X1SIW5</accession>